<dbReference type="PROSITE" id="PS51369">
    <property type="entry name" value="TCP"/>
    <property type="match status" value="1"/>
</dbReference>
<feature type="region of interest" description="Disordered" evidence="6">
    <location>
        <begin position="150"/>
        <end position="211"/>
    </location>
</feature>
<keyword evidence="9" id="KW-1185">Reference proteome</keyword>
<proteinExistence type="predicted"/>
<accession>A0AAP0FFN0</accession>
<dbReference type="GO" id="GO:0043565">
    <property type="term" value="F:sequence-specific DNA binding"/>
    <property type="evidence" value="ECO:0007669"/>
    <property type="project" value="TreeGrafter"/>
</dbReference>
<dbReference type="InterPro" id="IPR017887">
    <property type="entry name" value="TF_TCP_subgr"/>
</dbReference>
<sequence>MINYSIERDVPAKQEGDAKSTDAKTTKASSSTSRAWSGLKDPRVVRVSRAFGGKDRHSKVCTIRGLRDRRVRLSVPTAIQLYDLQDRLGLNQPSKVVDWLLNAAKNEIDELPPLQMPPSGVFGQFPQSMLLSHHHQSSLASSLVVRNLSSEKQHHQGLQSLSSPSNKQGGLNTNNDSIDLFKDQNQATAPSAKSTYWNLNAPSGSNGGKDNIVAQERESAERSTHWMKRISDEDNQEAVDNNAHHQVSSHMNNIHNHNLSKASPISLMDNNVNVPNYNSYYHWDLSLSHLGNHGQNSSIQNDHHHHHQDSQNYNVVQMPSSFSLPSSASQLLLCPSAASPASFFSPYLANHHSDQANSKQIMNHFPMMMNSQNILAANPVAPAAVYSLNNQPVRPFQLNINAKHHYNAQSNDDHASHE</sequence>
<evidence type="ECO:0000256" key="6">
    <source>
        <dbReference type="SAM" id="MobiDB-lite"/>
    </source>
</evidence>
<comment type="caution">
    <text evidence="8">The sequence shown here is derived from an EMBL/GenBank/DDBJ whole genome shotgun (WGS) entry which is preliminary data.</text>
</comment>
<protein>
    <recommendedName>
        <fullName evidence="7">TCP domain-containing protein</fullName>
    </recommendedName>
</protein>
<evidence type="ECO:0000313" key="8">
    <source>
        <dbReference type="EMBL" id="KAK9106817.1"/>
    </source>
</evidence>
<gene>
    <name evidence="8" type="ORF">Syun_022828</name>
</gene>
<keyword evidence="4" id="KW-0804">Transcription</keyword>
<keyword evidence="2" id="KW-0805">Transcription regulation</keyword>
<dbReference type="Proteomes" id="UP001420932">
    <property type="component" value="Unassembled WGS sequence"/>
</dbReference>
<feature type="compositionally biased region" description="Polar residues" evidence="6">
    <location>
        <begin position="156"/>
        <end position="204"/>
    </location>
</feature>
<reference evidence="8 9" key="1">
    <citation type="submission" date="2024-01" db="EMBL/GenBank/DDBJ databases">
        <title>Genome assemblies of Stephania.</title>
        <authorList>
            <person name="Yang L."/>
        </authorList>
    </citation>
    <scope>NUCLEOTIDE SEQUENCE [LARGE SCALE GENOMIC DNA]</scope>
    <source>
        <strain evidence="8">YNDBR</strain>
        <tissue evidence="8">Leaf</tissue>
    </source>
</reference>
<evidence type="ECO:0000256" key="2">
    <source>
        <dbReference type="ARBA" id="ARBA00023015"/>
    </source>
</evidence>
<dbReference type="AlphaFoldDB" id="A0AAP0FFN0"/>
<feature type="domain" description="TCP" evidence="7">
    <location>
        <begin position="53"/>
        <end position="111"/>
    </location>
</feature>
<dbReference type="EMBL" id="JBBNAF010000010">
    <property type="protein sequence ID" value="KAK9106817.1"/>
    <property type="molecule type" value="Genomic_DNA"/>
</dbReference>
<dbReference type="PANTHER" id="PTHR31072:SF147">
    <property type="entry name" value="TRANSCRIPTION FACTOR TCP13"/>
    <property type="match status" value="1"/>
</dbReference>
<keyword evidence="5" id="KW-0539">Nucleus</keyword>
<feature type="compositionally biased region" description="Basic and acidic residues" evidence="6">
    <location>
        <begin position="1"/>
        <end position="25"/>
    </location>
</feature>
<dbReference type="PANTHER" id="PTHR31072">
    <property type="entry name" value="TRANSCRIPTION FACTOR TCP4-RELATED"/>
    <property type="match status" value="1"/>
</dbReference>
<dbReference type="GO" id="GO:0005634">
    <property type="term" value="C:nucleus"/>
    <property type="evidence" value="ECO:0007669"/>
    <property type="project" value="UniProtKB-SubCell"/>
</dbReference>
<evidence type="ECO:0000259" key="7">
    <source>
        <dbReference type="PROSITE" id="PS51369"/>
    </source>
</evidence>
<comment type="subcellular location">
    <subcellularLocation>
        <location evidence="1">Nucleus</location>
    </subcellularLocation>
</comment>
<organism evidence="8 9">
    <name type="scientific">Stephania yunnanensis</name>
    <dbReference type="NCBI Taxonomy" id="152371"/>
    <lineage>
        <taxon>Eukaryota</taxon>
        <taxon>Viridiplantae</taxon>
        <taxon>Streptophyta</taxon>
        <taxon>Embryophyta</taxon>
        <taxon>Tracheophyta</taxon>
        <taxon>Spermatophyta</taxon>
        <taxon>Magnoliopsida</taxon>
        <taxon>Ranunculales</taxon>
        <taxon>Menispermaceae</taxon>
        <taxon>Menispermoideae</taxon>
        <taxon>Cissampelideae</taxon>
        <taxon>Stephania</taxon>
    </lineage>
</organism>
<dbReference type="GO" id="GO:0003700">
    <property type="term" value="F:DNA-binding transcription factor activity"/>
    <property type="evidence" value="ECO:0007669"/>
    <property type="project" value="InterPro"/>
</dbReference>
<keyword evidence="3" id="KW-0238">DNA-binding</keyword>
<evidence type="ECO:0000256" key="1">
    <source>
        <dbReference type="ARBA" id="ARBA00004123"/>
    </source>
</evidence>
<evidence type="ECO:0000256" key="4">
    <source>
        <dbReference type="ARBA" id="ARBA00023163"/>
    </source>
</evidence>
<dbReference type="InterPro" id="IPR005333">
    <property type="entry name" value="Transcription_factor_TCP"/>
</dbReference>
<dbReference type="Pfam" id="PF03634">
    <property type="entry name" value="TCP"/>
    <property type="match status" value="1"/>
</dbReference>
<evidence type="ECO:0000313" key="9">
    <source>
        <dbReference type="Proteomes" id="UP001420932"/>
    </source>
</evidence>
<evidence type="ECO:0000256" key="5">
    <source>
        <dbReference type="ARBA" id="ARBA00023242"/>
    </source>
</evidence>
<feature type="region of interest" description="Disordered" evidence="6">
    <location>
        <begin position="1"/>
        <end position="37"/>
    </location>
</feature>
<name>A0AAP0FFN0_9MAGN</name>
<evidence type="ECO:0000256" key="3">
    <source>
        <dbReference type="ARBA" id="ARBA00023125"/>
    </source>
</evidence>